<dbReference type="Pfam" id="PF02567">
    <property type="entry name" value="PhzC-PhzF"/>
    <property type="match status" value="1"/>
</dbReference>
<evidence type="ECO:0000256" key="1">
    <source>
        <dbReference type="PIRSR" id="PIRSR016184-1"/>
    </source>
</evidence>
<name>A0A267ML35_9FIRM</name>
<dbReference type="PANTHER" id="PTHR13774">
    <property type="entry name" value="PHENAZINE BIOSYNTHESIS PROTEIN"/>
    <property type="match status" value="1"/>
</dbReference>
<dbReference type="Gene3D" id="3.10.310.10">
    <property type="entry name" value="Diaminopimelate Epimerase, Chain A, domain 1"/>
    <property type="match status" value="2"/>
</dbReference>
<dbReference type="NCBIfam" id="TIGR00654">
    <property type="entry name" value="PhzF_family"/>
    <property type="match status" value="1"/>
</dbReference>
<dbReference type="Proteomes" id="UP000216024">
    <property type="component" value="Unassembled WGS sequence"/>
</dbReference>
<evidence type="ECO:0000313" key="3">
    <source>
        <dbReference type="Proteomes" id="UP000216024"/>
    </source>
</evidence>
<protein>
    <recommendedName>
        <fullName evidence="4">Phenazine biosynthesis protein PhzF</fullName>
    </recommendedName>
</protein>
<reference evidence="2 3" key="1">
    <citation type="submission" date="2017-06" db="EMBL/GenBank/DDBJ databases">
        <title>Draft genome sequence of anaerobic fermentative bacterium Anaeromicrobium sediminis DY2726D isolated from West Pacific Ocean sediments.</title>
        <authorList>
            <person name="Zeng X."/>
        </authorList>
    </citation>
    <scope>NUCLEOTIDE SEQUENCE [LARGE SCALE GENOMIC DNA]</scope>
    <source>
        <strain evidence="2 3">DY2726D</strain>
    </source>
</reference>
<gene>
    <name evidence="2" type="ORF">CCE28_05305</name>
</gene>
<dbReference type="OrthoDB" id="9788221at2"/>
<organism evidence="2 3">
    <name type="scientific">Anaeromicrobium sediminis</name>
    <dbReference type="NCBI Taxonomy" id="1478221"/>
    <lineage>
        <taxon>Bacteria</taxon>
        <taxon>Bacillati</taxon>
        <taxon>Bacillota</taxon>
        <taxon>Clostridia</taxon>
        <taxon>Peptostreptococcales</taxon>
        <taxon>Thermotaleaceae</taxon>
        <taxon>Anaeromicrobium</taxon>
    </lineage>
</organism>
<dbReference type="GO" id="GO:0016853">
    <property type="term" value="F:isomerase activity"/>
    <property type="evidence" value="ECO:0007669"/>
    <property type="project" value="TreeGrafter"/>
</dbReference>
<feature type="active site" evidence="1">
    <location>
        <position position="47"/>
    </location>
</feature>
<dbReference type="AlphaFoldDB" id="A0A267ML35"/>
<dbReference type="InterPro" id="IPR003719">
    <property type="entry name" value="Phenazine_PhzF-like"/>
</dbReference>
<dbReference type="EMBL" id="NIBG01000003">
    <property type="protein sequence ID" value="PAB60314.1"/>
    <property type="molecule type" value="Genomic_DNA"/>
</dbReference>
<dbReference type="RefSeq" id="WP_095131713.1">
    <property type="nucleotide sequence ID" value="NZ_NIBG01000003.1"/>
</dbReference>
<comment type="caution">
    <text evidence="2">The sequence shown here is derived from an EMBL/GenBank/DDBJ whole genome shotgun (WGS) entry which is preliminary data.</text>
</comment>
<evidence type="ECO:0000313" key="2">
    <source>
        <dbReference type="EMBL" id="PAB60314.1"/>
    </source>
</evidence>
<dbReference type="PIRSF" id="PIRSF016184">
    <property type="entry name" value="PhzC_PhzF"/>
    <property type="match status" value="1"/>
</dbReference>
<evidence type="ECO:0008006" key="4">
    <source>
        <dbReference type="Google" id="ProtNLM"/>
    </source>
</evidence>
<dbReference type="GO" id="GO:0005737">
    <property type="term" value="C:cytoplasm"/>
    <property type="evidence" value="ECO:0007669"/>
    <property type="project" value="TreeGrafter"/>
</dbReference>
<accession>A0A267ML35</accession>
<proteinExistence type="predicted"/>
<keyword evidence="3" id="KW-1185">Reference proteome</keyword>
<dbReference type="SUPFAM" id="SSF54506">
    <property type="entry name" value="Diaminopimelate epimerase-like"/>
    <property type="match status" value="1"/>
</dbReference>
<sequence length="300" mass="33745">MKTKEFYVVNSFAKKSFEGNPAAIFVEGNEIDEKKMQAIARQMNLVETVFIMEPDNKKEYDFELRYFTPIKEVPIAGHPTVAAFIALEASGKIHISNKSNYIIKTKAGLQEIKVHKDNDETIVMMESSKPVFYQEIIDRHEVAQVLGVNVDDFIEDLPIEPVHTGLGHIVVPVKSMDALMKVKRNINELKELCSRVNMSEAQVFTFETYDGKSNIHTRNICPRNGIEDPGCGIGNSAVSAYILKNKYPNEREIRLKAEQGTIVNMPCVIETCTTREEGNNMRVLVGGTGRVMIKGECNIE</sequence>